<reference evidence="2 3" key="1">
    <citation type="submission" date="2024-04" db="EMBL/GenBank/DDBJ databases">
        <title>Novel species of the genus Ideonella isolated from streams.</title>
        <authorList>
            <person name="Lu H."/>
        </authorList>
    </citation>
    <scope>NUCLEOTIDE SEQUENCE [LARGE SCALE GENOMIC DNA]</scope>
    <source>
        <strain evidence="2 3">DXS22W</strain>
    </source>
</reference>
<keyword evidence="1" id="KW-0472">Membrane</keyword>
<gene>
    <name evidence="2" type="ORF">AACH10_12940</name>
</gene>
<dbReference type="EMBL" id="JBBUTH010000007">
    <property type="protein sequence ID" value="MEK8051150.1"/>
    <property type="molecule type" value="Genomic_DNA"/>
</dbReference>
<keyword evidence="3" id="KW-1185">Reference proteome</keyword>
<protein>
    <submittedName>
        <fullName evidence="2">Uncharacterized protein</fullName>
    </submittedName>
</protein>
<comment type="caution">
    <text evidence="2">The sequence shown here is derived from an EMBL/GenBank/DDBJ whole genome shotgun (WGS) entry which is preliminary data.</text>
</comment>
<accession>A0ABU9CKV9</accession>
<keyword evidence="1" id="KW-0812">Transmembrane</keyword>
<dbReference type="RefSeq" id="WP_341410841.1">
    <property type="nucleotide sequence ID" value="NZ_JBBUTH010000007.1"/>
</dbReference>
<keyword evidence="1" id="KW-1133">Transmembrane helix</keyword>
<organism evidence="2 3">
    <name type="scientific">Pseudaquabacterium inlustre</name>
    <dbReference type="NCBI Taxonomy" id="2984192"/>
    <lineage>
        <taxon>Bacteria</taxon>
        <taxon>Pseudomonadati</taxon>
        <taxon>Pseudomonadota</taxon>
        <taxon>Betaproteobacteria</taxon>
        <taxon>Burkholderiales</taxon>
        <taxon>Sphaerotilaceae</taxon>
        <taxon>Pseudaquabacterium</taxon>
    </lineage>
</organism>
<dbReference type="Proteomes" id="UP001365405">
    <property type="component" value="Unassembled WGS sequence"/>
</dbReference>
<evidence type="ECO:0000313" key="3">
    <source>
        <dbReference type="Proteomes" id="UP001365405"/>
    </source>
</evidence>
<sequence>MTPPTRRPPQDPRDLLLQTYLEIEAAERASGRLPSGGTVLTRFRALFEYGCAIVLGLLIASTCVLLVFVVTRVLLHVDFSRYTWL</sequence>
<proteinExistence type="predicted"/>
<feature type="transmembrane region" description="Helical" evidence="1">
    <location>
        <begin position="52"/>
        <end position="75"/>
    </location>
</feature>
<name>A0ABU9CKV9_9BURK</name>
<evidence type="ECO:0000313" key="2">
    <source>
        <dbReference type="EMBL" id="MEK8051150.1"/>
    </source>
</evidence>
<evidence type="ECO:0000256" key="1">
    <source>
        <dbReference type="SAM" id="Phobius"/>
    </source>
</evidence>